<evidence type="ECO:0000313" key="2">
    <source>
        <dbReference type="Proteomes" id="UP000001494"/>
    </source>
</evidence>
<keyword evidence="1" id="KW-0614">Plasmid</keyword>
<dbReference type="Proteomes" id="UP000001494">
    <property type="component" value="Plasmid pZMOB03"/>
</dbReference>
<gene>
    <name evidence="1" type="ordered locus">Zmob_1822</name>
</gene>
<proteinExistence type="predicted"/>
<dbReference type="eggNOG" id="ENOG5030MBG">
    <property type="taxonomic scope" value="Bacteria"/>
</dbReference>
<organism evidence="1 2">
    <name type="scientific">Zymomonas mobilis subsp. mobilis (strain ATCC 10988 / DSM 424 / LMG 404 / NCIMB 8938 / NRRL B-806 / ZM1)</name>
    <dbReference type="NCBI Taxonomy" id="555217"/>
    <lineage>
        <taxon>Bacteria</taxon>
        <taxon>Pseudomonadati</taxon>
        <taxon>Pseudomonadota</taxon>
        <taxon>Alphaproteobacteria</taxon>
        <taxon>Sphingomonadales</taxon>
        <taxon>Zymomonadaceae</taxon>
        <taxon>Zymomonas</taxon>
    </lineage>
</organism>
<accession>A0A0H3G465</accession>
<geneLocation type="plasmid" evidence="1 2">
    <name>pZMOB03</name>
</geneLocation>
<dbReference type="KEGG" id="zmm:Zmob_1822"/>
<dbReference type="AlphaFoldDB" id="A0A0H3G465"/>
<dbReference type="RefSeq" id="WP_014466423.1">
    <property type="nucleotide sequence ID" value="NC_017181.1"/>
</dbReference>
<protein>
    <submittedName>
        <fullName evidence="1">Uncharacterized protein</fullName>
    </submittedName>
</protein>
<reference evidence="1 2" key="1">
    <citation type="journal article" date="2011" name="J. Bacteriol.">
        <title>Genome sequence of the ethanol-producing Zymomonas mobilis subsp. mobilis lectotype strain ATCC 10988.</title>
        <authorList>
            <person name="Pappas K.M."/>
            <person name="Kouvelis V.N."/>
            <person name="Saunders E."/>
            <person name="Brettin T.S."/>
            <person name="Bruce D."/>
            <person name="Detter C."/>
            <person name="Balakireva M."/>
            <person name="Han C.S."/>
            <person name="Savvakis G."/>
            <person name="Kyrpides N.C."/>
            <person name="Typas M.A."/>
        </authorList>
    </citation>
    <scope>NUCLEOTIDE SEQUENCE [LARGE SCALE GENOMIC DNA]</scope>
    <source>
        <strain evidence="2">ATCC 10988 / DSM 424 / CCUG 17860 / LMG 404 / NCIMB 8938 / NRRL B-806 / ZM1</strain>
        <plasmid evidence="1">pZMOB03</plasmid>
    </source>
</reference>
<sequence length="155" mass="17769">MPKIEFERLERLRLNIRQQRCMRDWTARQLADEANKAAKRRGIDLKLKLYSITSLETGRMKSEPVWAKYVLYAFEDNPVEIEGFQSVPQNEKSEALKKECDKVLALPEPPLLKKILIGLLGPIEIGNSLESKLQLADILSQRLPIGVKHGQSLFE</sequence>
<evidence type="ECO:0000313" key="1">
    <source>
        <dbReference type="EMBL" id="AEH63614.1"/>
    </source>
</evidence>
<name>A0A0H3G465_ZYMMA</name>
<dbReference type="EMBL" id="CP002853">
    <property type="protein sequence ID" value="AEH63614.1"/>
    <property type="molecule type" value="Genomic_DNA"/>
</dbReference>
<dbReference type="HOGENOM" id="CLU_1712608_0_0_5"/>